<feature type="compositionally biased region" description="Polar residues" evidence="14">
    <location>
        <begin position="1460"/>
        <end position="1473"/>
    </location>
</feature>
<dbReference type="PROSITE" id="PS50175">
    <property type="entry name" value="ASP_PROT_RETROV"/>
    <property type="match status" value="1"/>
</dbReference>
<dbReference type="PANTHER" id="PTHR37984:SF12">
    <property type="entry name" value="RIBONUCLEASE H"/>
    <property type="match status" value="1"/>
</dbReference>
<dbReference type="InterPro" id="IPR043502">
    <property type="entry name" value="DNA/RNA_pol_sf"/>
</dbReference>
<keyword evidence="7" id="KW-0378">Hydrolase</keyword>
<dbReference type="Pfam" id="PF00078">
    <property type="entry name" value="RVT_1"/>
    <property type="match status" value="1"/>
</dbReference>
<keyword evidence="20" id="KW-1185">Reference proteome</keyword>
<dbReference type="Pfam" id="PF00665">
    <property type="entry name" value="rve"/>
    <property type="match status" value="1"/>
</dbReference>
<reference evidence="19" key="2">
    <citation type="submission" date="2025-08" db="UniProtKB">
        <authorList>
            <consortium name="Ensembl"/>
        </authorList>
    </citation>
    <scope>IDENTIFICATION</scope>
</reference>
<dbReference type="SUPFAM" id="SSF50630">
    <property type="entry name" value="Acid proteases"/>
    <property type="match status" value="1"/>
</dbReference>
<evidence type="ECO:0000256" key="10">
    <source>
        <dbReference type="ARBA" id="ARBA00022908"/>
    </source>
</evidence>
<dbReference type="FunFam" id="3.30.70.270:FF:000023">
    <property type="entry name" value="Pol"/>
    <property type="match status" value="1"/>
</dbReference>
<dbReference type="GO" id="GO:0003964">
    <property type="term" value="F:RNA-directed DNA polymerase activity"/>
    <property type="evidence" value="ECO:0007669"/>
    <property type="project" value="UniProtKB-KW"/>
</dbReference>
<dbReference type="GO" id="GO:0015074">
    <property type="term" value="P:DNA integration"/>
    <property type="evidence" value="ECO:0007669"/>
    <property type="project" value="UniProtKB-KW"/>
</dbReference>
<dbReference type="CDD" id="cd09280">
    <property type="entry name" value="RNase_HI_eukaryote_like"/>
    <property type="match status" value="1"/>
</dbReference>
<keyword evidence="10" id="KW-0229">DNA integration</keyword>
<evidence type="ECO:0000259" key="16">
    <source>
        <dbReference type="PROSITE" id="PS50878"/>
    </source>
</evidence>
<dbReference type="InterPro" id="IPR001995">
    <property type="entry name" value="Peptidase_A2_cat"/>
</dbReference>
<keyword evidence="9" id="KW-0694">RNA-binding</keyword>
<dbReference type="Gene3D" id="3.30.70.270">
    <property type="match status" value="2"/>
</dbReference>
<dbReference type="CDD" id="cd00303">
    <property type="entry name" value="retropepsin_like"/>
    <property type="match status" value="1"/>
</dbReference>
<dbReference type="InterPro" id="IPR041577">
    <property type="entry name" value="RT_RNaseH_2"/>
</dbReference>
<evidence type="ECO:0000256" key="7">
    <source>
        <dbReference type="ARBA" id="ARBA00022801"/>
    </source>
</evidence>
<evidence type="ECO:0000313" key="20">
    <source>
        <dbReference type="Proteomes" id="UP000694548"/>
    </source>
</evidence>
<evidence type="ECO:0000256" key="4">
    <source>
        <dbReference type="ARBA" id="ARBA00022695"/>
    </source>
</evidence>
<dbReference type="Ensembl" id="ENSNFUT00015021153.1">
    <property type="protein sequence ID" value="ENSNFUP00015020213.1"/>
    <property type="gene ID" value="ENSNFUG00015009805.1"/>
</dbReference>
<dbReference type="GO" id="GO:0004523">
    <property type="term" value="F:RNA-DNA hybrid ribonuclease activity"/>
    <property type="evidence" value="ECO:0007669"/>
    <property type="project" value="UniProtKB-EC"/>
</dbReference>
<evidence type="ECO:0000256" key="1">
    <source>
        <dbReference type="ARBA" id="ARBA00010879"/>
    </source>
</evidence>
<proteinExistence type="inferred from homology"/>
<evidence type="ECO:0000259" key="17">
    <source>
        <dbReference type="PROSITE" id="PS50879"/>
    </source>
</evidence>
<dbReference type="InterPro" id="IPR043128">
    <property type="entry name" value="Rev_trsase/Diguanyl_cyclase"/>
</dbReference>
<organism evidence="19 20">
    <name type="scientific">Nothobranchius furzeri</name>
    <name type="common">Turquoise killifish</name>
    <dbReference type="NCBI Taxonomy" id="105023"/>
    <lineage>
        <taxon>Eukaryota</taxon>
        <taxon>Metazoa</taxon>
        <taxon>Chordata</taxon>
        <taxon>Craniata</taxon>
        <taxon>Vertebrata</taxon>
        <taxon>Euteleostomi</taxon>
        <taxon>Actinopterygii</taxon>
        <taxon>Neopterygii</taxon>
        <taxon>Teleostei</taxon>
        <taxon>Neoteleostei</taxon>
        <taxon>Acanthomorphata</taxon>
        <taxon>Ovalentaria</taxon>
        <taxon>Atherinomorphae</taxon>
        <taxon>Cyprinodontiformes</taxon>
        <taxon>Nothobranchiidae</taxon>
        <taxon>Nothobranchius</taxon>
    </lineage>
</organism>
<feature type="region of interest" description="Disordered" evidence="14">
    <location>
        <begin position="77"/>
        <end position="98"/>
    </location>
</feature>
<dbReference type="EC" id="3.1.26.4" evidence="2"/>
<dbReference type="Pfam" id="PF17919">
    <property type="entry name" value="RT_RNaseH_2"/>
    <property type="match status" value="1"/>
</dbReference>
<dbReference type="PROSITE" id="PS50878">
    <property type="entry name" value="RT_POL"/>
    <property type="match status" value="1"/>
</dbReference>
<keyword evidence="4" id="KW-0548">Nucleotidyltransferase</keyword>
<dbReference type="FunFam" id="1.10.340.70:FF:000001">
    <property type="entry name" value="Retrovirus-related Pol polyprotein from transposon gypsy-like Protein"/>
    <property type="match status" value="1"/>
</dbReference>
<reference evidence="19" key="1">
    <citation type="submission" date="2014-08" db="EMBL/GenBank/DDBJ databases">
        <authorList>
            <person name="Senf B."/>
            <person name="Petzold A."/>
            <person name="Downie B.R."/>
            <person name="Koch P."/>
            <person name="Platzer M."/>
        </authorList>
    </citation>
    <scope>NUCLEOTIDE SEQUENCE [LARGE SCALE GENOMIC DNA]</scope>
    <source>
        <strain evidence="19">GRZ</strain>
    </source>
</reference>
<name>A0A8C6LK88_NOTFU</name>
<feature type="domain" description="Reverse transcriptase" evidence="16">
    <location>
        <begin position="381"/>
        <end position="560"/>
    </location>
</feature>
<protein>
    <recommendedName>
        <fullName evidence="13">Gypsy retrotransposon integrase-like protein 1</fullName>
        <ecNumber evidence="2">3.1.26.4</ecNumber>
    </recommendedName>
</protein>
<dbReference type="Gene3D" id="3.10.10.10">
    <property type="entry name" value="HIV Type 1 Reverse Transcriptase, subunit A, domain 1"/>
    <property type="match status" value="1"/>
</dbReference>
<evidence type="ECO:0000256" key="8">
    <source>
        <dbReference type="ARBA" id="ARBA00022842"/>
    </source>
</evidence>
<dbReference type="SUPFAM" id="SSF53098">
    <property type="entry name" value="Ribonuclease H-like"/>
    <property type="match status" value="2"/>
</dbReference>
<evidence type="ECO:0000256" key="6">
    <source>
        <dbReference type="ARBA" id="ARBA00022759"/>
    </source>
</evidence>
<dbReference type="CDD" id="cd01647">
    <property type="entry name" value="RT_LTR"/>
    <property type="match status" value="1"/>
</dbReference>
<evidence type="ECO:0000256" key="9">
    <source>
        <dbReference type="ARBA" id="ARBA00022884"/>
    </source>
</evidence>
<keyword evidence="12" id="KW-0233">DNA recombination</keyword>
<dbReference type="PROSITE" id="PS00141">
    <property type="entry name" value="ASP_PROTEASE"/>
    <property type="match status" value="1"/>
</dbReference>
<reference evidence="19" key="3">
    <citation type="submission" date="2025-09" db="UniProtKB">
        <authorList>
            <consortium name="Ensembl"/>
        </authorList>
    </citation>
    <scope>IDENTIFICATION</scope>
</reference>
<feature type="domain" description="Integrase catalytic" evidence="18">
    <location>
        <begin position="1157"/>
        <end position="1316"/>
    </location>
</feature>
<feature type="domain" description="Peptidase A2" evidence="15">
    <location>
        <begin position="150"/>
        <end position="164"/>
    </location>
</feature>
<comment type="similarity">
    <text evidence="1">Belongs to the beta type-B retroviral polymerase family. HERV class-II K(HML-2) pol subfamily.</text>
</comment>
<dbReference type="InterPro" id="IPR001584">
    <property type="entry name" value="Integrase_cat-core"/>
</dbReference>
<dbReference type="GeneTree" id="ENSGT01140000282569"/>
<dbReference type="InterPro" id="IPR036397">
    <property type="entry name" value="RNaseH_sf"/>
</dbReference>
<keyword evidence="3" id="KW-0808">Transferase</keyword>
<dbReference type="GO" id="GO:0006310">
    <property type="term" value="P:DNA recombination"/>
    <property type="evidence" value="ECO:0007669"/>
    <property type="project" value="UniProtKB-KW"/>
</dbReference>
<feature type="region of interest" description="Disordered" evidence="14">
    <location>
        <begin position="1454"/>
        <end position="1473"/>
    </location>
</feature>
<evidence type="ECO:0000313" key="19">
    <source>
        <dbReference type="Ensembl" id="ENSNFUP00015020213.1"/>
    </source>
</evidence>
<dbReference type="Pfam" id="PF17921">
    <property type="entry name" value="Integrase_H2C2"/>
    <property type="match status" value="1"/>
</dbReference>
<dbReference type="InterPro" id="IPR000477">
    <property type="entry name" value="RT_dom"/>
</dbReference>
<feature type="compositionally biased region" description="Polar residues" evidence="14">
    <location>
        <begin position="77"/>
        <end position="87"/>
    </location>
</feature>
<evidence type="ECO:0000256" key="5">
    <source>
        <dbReference type="ARBA" id="ARBA00022722"/>
    </source>
</evidence>
<evidence type="ECO:0000259" key="15">
    <source>
        <dbReference type="PROSITE" id="PS50175"/>
    </source>
</evidence>
<dbReference type="InterPro" id="IPR050951">
    <property type="entry name" value="Retrovirus_Pol_polyprotein"/>
</dbReference>
<sequence length="1473" mass="163593">MDSEVAMQFQAQLQAAIQNTFLPMMTNMMNMICALQKDGEDVKQFMRDSQATRAAGPGLPEKPQNETEMLQVDVFTGSDSQENNNTSKESDDTSPVVPSVAMLGDEPADADRSTTTTTAVTEKILLAPLFVRKGSNRPAVEVTVNQRHRCVALLDTGADISLISGALYSSMCEQRGEDISPPTLISGPKDFDEFYGAPSPAAATTEVNISIGGMSFKHLVYITEEMPMPMLLGLDCLQRLDARISGASGQLFARVRKPKPYKPWPDTGGRPSVACLSRGDAISTSPPLSKPPGRPPELLLQIEKVIDQADALTNDVERDQLRQLLLKYQDFLSLDSLDCGLTTIHEVRIPTRPDAPPSFVRQYKIPLASIEPVQEIIDSLLANGVIRPCNSTYSAPLWPVLKPNGKWRLTIDYRQLNKQVPLSRWPMARLEQELPKVKDAKYFSTLDIASGFWTIPVHESDQHKLAFSFANRQYTFTRCPFGYSNSPAEFNIFLNKACPDARERGTLIYVDDILIRRRTLDDHLAELDHVMGQLAAAGAKISLAKGQWCRSQVQYVGLLVGPQGVQPQLGRIQGVATITPPTNVSELRSFLGVCNYSRQFVEHYAELARPLTNLLKKDVAFEWAEQHQQAMDDLKAAMCSAPCLALPDCDKEFHLEVGFSAHCLSAGLYQIHDCDRRVVAYASKLLTGPELKYSDCEKALLSTMWAVKYFANYIGGQKIIIETQHQPVTFLNSQRIRDGVVTNSRIASWLLALQSFDIEVRYAQNRRSPLGMGLAACQHCSDDAIASVPPARPPQALLNRNHHYYDQSYCAGLPTVYVDGSAFRHGSAPSAGVGVVWVDGDRRESRCYSLGEKTSQYAEVAGIVIALRSARDHGFRELVVCTDSDYARLSFLCHLPTWKSNGFQTASRKPVKNQALFRACDILVTTLDMHIYWRKVKGHSRAPGPEKELNDLADSLAKQGATDGPLWVFEPGWLEGHVWSFPDENQVCVVTRARAAKASDSEPPKGAVAVQPAYSDTDLVSLQSRDPAISRMIKYISDPKTQLPTSVELDSVPELRSLFRVRSTLRVVEGLLMHAAKPPSPPVLVTPKPLRRDMISQAHDSPSAGHKGVKATFGALCQVAYWPGMRRDISDHVERCLVCCQFQPSNPTHRAPLQEKGPTTPWSDLQFDWVGPLTKSTRGSKYILTVTCAFTKWVECLPAPDDTAKTTAILLLNHVFARFGLPTRVDSDRGTHFTSDVMKHLWELLGVKAKFHISHRPQSSGQVERVNRTVISMLKKYVKANHRDWDVKLPLVLMAIRATPHESTGVSPFEMMTGRQMTLPLHLLYQRQVQSDTAPACTSSQYLQDLRNHLLAAFSFAQASLGKSAEGRKTYYDKKASHSELDVGDQAWYYIFAPKTGNNNATSGKLAKKLLPRWSGPYLITDKISPVVYQIKIADKNKAPVYKWVHRDHIKLHKGPTDLADTNNNNPPTSKGG</sequence>
<dbReference type="GO" id="GO:0004190">
    <property type="term" value="F:aspartic-type endopeptidase activity"/>
    <property type="evidence" value="ECO:0007669"/>
    <property type="project" value="InterPro"/>
</dbReference>
<evidence type="ECO:0000256" key="11">
    <source>
        <dbReference type="ARBA" id="ARBA00022918"/>
    </source>
</evidence>
<evidence type="ECO:0000256" key="2">
    <source>
        <dbReference type="ARBA" id="ARBA00012180"/>
    </source>
</evidence>
<dbReference type="FunFam" id="3.30.420.10:FF:000032">
    <property type="entry name" value="Retrovirus-related Pol polyprotein from transposon 297-like Protein"/>
    <property type="match status" value="1"/>
</dbReference>
<keyword evidence="8" id="KW-0460">Magnesium</keyword>
<dbReference type="Gene3D" id="3.30.420.10">
    <property type="entry name" value="Ribonuclease H-like superfamily/Ribonuclease H"/>
    <property type="match status" value="2"/>
</dbReference>
<evidence type="ECO:0000256" key="14">
    <source>
        <dbReference type="SAM" id="MobiDB-lite"/>
    </source>
</evidence>
<keyword evidence="5" id="KW-0540">Nuclease</keyword>
<dbReference type="PANTHER" id="PTHR37984">
    <property type="entry name" value="PROTEIN CBG26694"/>
    <property type="match status" value="1"/>
</dbReference>
<dbReference type="InterPro" id="IPR041588">
    <property type="entry name" value="Integrase_H2C2"/>
</dbReference>
<keyword evidence="6" id="KW-0255">Endonuclease</keyword>
<evidence type="ECO:0000259" key="18">
    <source>
        <dbReference type="PROSITE" id="PS50994"/>
    </source>
</evidence>
<dbReference type="GO" id="GO:0006508">
    <property type="term" value="P:proteolysis"/>
    <property type="evidence" value="ECO:0007669"/>
    <property type="project" value="InterPro"/>
</dbReference>
<evidence type="ECO:0000256" key="13">
    <source>
        <dbReference type="ARBA" id="ARBA00039658"/>
    </source>
</evidence>
<dbReference type="SUPFAM" id="SSF56672">
    <property type="entry name" value="DNA/RNA polymerases"/>
    <property type="match status" value="1"/>
</dbReference>
<dbReference type="Gene3D" id="3.10.20.370">
    <property type="match status" value="1"/>
</dbReference>
<evidence type="ECO:0000256" key="12">
    <source>
        <dbReference type="ARBA" id="ARBA00023172"/>
    </source>
</evidence>
<feature type="domain" description="RNase H type-1" evidence="17">
    <location>
        <begin position="810"/>
        <end position="962"/>
    </location>
</feature>
<dbReference type="Pfam" id="PF00075">
    <property type="entry name" value="RNase_H"/>
    <property type="match status" value="1"/>
</dbReference>
<accession>A0A8C6LK88</accession>
<dbReference type="Proteomes" id="UP000694548">
    <property type="component" value="Chromosome sgr07"/>
</dbReference>
<dbReference type="PROSITE" id="PS50994">
    <property type="entry name" value="INTEGRASE"/>
    <property type="match status" value="1"/>
</dbReference>
<dbReference type="Gene3D" id="2.40.70.10">
    <property type="entry name" value="Acid Proteases"/>
    <property type="match status" value="1"/>
</dbReference>
<dbReference type="GO" id="GO:0003723">
    <property type="term" value="F:RNA binding"/>
    <property type="evidence" value="ECO:0007669"/>
    <property type="project" value="UniProtKB-KW"/>
</dbReference>
<dbReference type="InterPro" id="IPR012337">
    <property type="entry name" value="RNaseH-like_sf"/>
</dbReference>
<evidence type="ECO:0000256" key="3">
    <source>
        <dbReference type="ARBA" id="ARBA00022679"/>
    </source>
</evidence>
<keyword evidence="11" id="KW-0695">RNA-directed DNA polymerase</keyword>
<dbReference type="InterPro" id="IPR002156">
    <property type="entry name" value="RNaseH_domain"/>
</dbReference>
<dbReference type="InterPro" id="IPR001969">
    <property type="entry name" value="Aspartic_peptidase_AS"/>
</dbReference>
<dbReference type="InterPro" id="IPR021109">
    <property type="entry name" value="Peptidase_aspartic_dom_sf"/>
</dbReference>
<dbReference type="PROSITE" id="PS50879">
    <property type="entry name" value="RNASE_H_1"/>
    <property type="match status" value="1"/>
</dbReference>
<dbReference type="Gene3D" id="1.10.340.70">
    <property type="match status" value="1"/>
</dbReference>